<dbReference type="GO" id="GO:0016788">
    <property type="term" value="F:hydrolase activity, acting on ester bonds"/>
    <property type="evidence" value="ECO:0007669"/>
    <property type="project" value="UniProtKB-ARBA"/>
</dbReference>
<evidence type="ECO:0000256" key="1">
    <source>
        <dbReference type="ARBA" id="ARBA00022801"/>
    </source>
</evidence>
<protein>
    <recommendedName>
        <fullName evidence="2">Dienelactone hydrolase domain-containing protein</fullName>
    </recommendedName>
</protein>
<reference evidence="3" key="1">
    <citation type="submission" date="2018-05" db="EMBL/GenBank/DDBJ databases">
        <authorList>
            <person name="Lanie J.A."/>
            <person name="Ng W.-L."/>
            <person name="Kazmierczak K.M."/>
            <person name="Andrzejewski T.M."/>
            <person name="Davidsen T.M."/>
            <person name="Wayne K.J."/>
            <person name="Tettelin H."/>
            <person name="Glass J.I."/>
            <person name="Rusch D."/>
            <person name="Podicherti R."/>
            <person name="Tsui H.-C.T."/>
            <person name="Winkler M.E."/>
        </authorList>
    </citation>
    <scope>NUCLEOTIDE SEQUENCE</scope>
</reference>
<gene>
    <name evidence="3" type="ORF">METZ01_LOCUS226952</name>
</gene>
<name>A0A382GFY1_9ZZZZ</name>
<dbReference type="PANTHER" id="PTHR22946:SF9">
    <property type="entry name" value="POLYKETIDE TRANSFERASE AF380"/>
    <property type="match status" value="1"/>
</dbReference>
<dbReference type="InterPro" id="IPR050261">
    <property type="entry name" value="FrsA_esterase"/>
</dbReference>
<dbReference type="Pfam" id="PF01738">
    <property type="entry name" value="DLH"/>
    <property type="match status" value="1"/>
</dbReference>
<dbReference type="SUPFAM" id="SSF53474">
    <property type="entry name" value="alpha/beta-Hydrolases"/>
    <property type="match status" value="1"/>
</dbReference>
<dbReference type="InterPro" id="IPR002925">
    <property type="entry name" value="Dienelactn_hydro"/>
</dbReference>
<dbReference type="AlphaFoldDB" id="A0A382GFY1"/>
<dbReference type="Gene3D" id="3.40.50.1820">
    <property type="entry name" value="alpha/beta hydrolase"/>
    <property type="match status" value="1"/>
</dbReference>
<feature type="domain" description="Dienelactone hydrolase" evidence="2">
    <location>
        <begin position="170"/>
        <end position="282"/>
    </location>
</feature>
<organism evidence="3">
    <name type="scientific">marine metagenome</name>
    <dbReference type="NCBI Taxonomy" id="408172"/>
    <lineage>
        <taxon>unclassified sequences</taxon>
        <taxon>metagenomes</taxon>
        <taxon>ecological metagenomes</taxon>
    </lineage>
</organism>
<dbReference type="EMBL" id="UINC01055339">
    <property type="protein sequence ID" value="SVB74098.1"/>
    <property type="molecule type" value="Genomic_DNA"/>
</dbReference>
<dbReference type="PANTHER" id="PTHR22946">
    <property type="entry name" value="DIENELACTONE HYDROLASE DOMAIN-CONTAINING PROTEIN-RELATED"/>
    <property type="match status" value="1"/>
</dbReference>
<accession>A0A382GFY1</accession>
<dbReference type="PROSITE" id="PS51257">
    <property type="entry name" value="PROKAR_LIPOPROTEIN"/>
    <property type="match status" value="1"/>
</dbReference>
<evidence type="ECO:0000313" key="3">
    <source>
        <dbReference type="EMBL" id="SVB74098.1"/>
    </source>
</evidence>
<dbReference type="InterPro" id="IPR029058">
    <property type="entry name" value="AB_hydrolase_fold"/>
</dbReference>
<keyword evidence="1" id="KW-0378">Hydrolase</keyword>
<evidence type="ECO:0000259" key="2">
    <source>
        <dbReference type="Pfam" id="PF01738"/>
    </source>
</evidence>
<proteinExistence type="predicted"/>
<sequence length="314" mass="33598">MKFASIVAVFINLLFLFACTRSTVETIPFAPTPFGEGLFTMALATPLPTAGPVPFSSYSPIPSHTPTPLSPPMATLITPPTVAPTQSQIAMAVVSTKTNPPHQVTMEELRDGSYVCRPAGAGPFPAILYNHGGLGTIVGGDLAGTCRALAKAGYLARSEKRQETKQLTGHLSEVLAGLKRLRTHPDADPSRIGMVGFSRGGLLTLQAAITQPENIHAFVLMAPAHGKSAMARTLRQVSPIDDPVRVFVSENDTTQANHVQISHHVEDALVSAGKDVDLTIYPAYGDDGHKLFFVVQEPYWSDLIAFFDEALGKE</sequence>